<reference evidence="12 13" key="1">
    <citation type="submission" date="2020-08" db="EMBL/GenBank/DDBJ databases">
        <title>Genomic Encyclopedia of Type Strains, Phase IV (KMG-IV): sequencing the most valuable type-strain genomes for metagenomic binning, comparative biology and taxonomic classification.</title>
        <authorList>
            <person name="Goeker M."/>
        </authorList>
    </citation>
    <scope>NUCLEOTIDE SEQUENCE [LARGE SCALE GENOMIC DNA]</scope>
    <source>
        <strain evidence="12 13">DSM 21458</strain>
    </source>
</reference>
<dbReference type="PANTHER" id="PTHR10815:SF5">
    <property type="entry name" value="METHYLATED-DNA--PROTEIN-CYSTEINE METHYLTRANSFERASE"/>
    <property type="match status" value="1"/>
</dbReference>
<dbReference type="GO" id="GO:0006307">
    <property type="term" value="P:DNA alkylation repair"/>
    <property type="evidence" value="ECO:0007669"/>
    <property type="project" value="UniProtKB-UniRule"/>
</dbReference>
<dbReference type="Pfam" id="PF01035">
    <property type="entry name" value="DNA_binding_1"/>
    <property type="match status" value="1"/>
</dbReference>
<comment type="caution">
    <text evidence="12">The sequence shown here is derived from an EMBL/GenBank/DDBJ whole genome shotgun (WGS) entry which is preliminary data.</text>
</comment>
<comment type="catalytic activity">
    <reaction evidence="1 8">
        <text>a 4-O-methyl-thymidine in DNA + L-cysteinyl-[protein] = a thymidine in DNA + S-methyl-L-cysteinyl-[protein]</text>
        <dbReference type="Rhea" id="RHEA:53428"/>
        <dbReference type="Rhea" id="RHEA-COMP:10131"/>
        <dbReference type="Rhea" id="RHEA-COMP:10132"/>
        <dbReference type="Rhea" id="RHEA-COMP:13555"/>
        <dbReference type="Rhea" id="RHEA-COMP:13556"/>
        <dbReference type="ChEBI" id="CHEBI:29950"/>
        <dbReference type="ChEBI" id="CHEBI:82612"/>
        <dbReference type="ChEBI" id="CHEBI:137386"/>
        <dbReference type="ChEBI" id="CHEBI:137387"/>
        <dbReference type="EC" id="2.1.1.63"/>
    </reaction>
</comment>
<gene>
    <name evidence="12" type="ORF">HNR42_002196</name>
</gene>
<keyword evidence="4 8" id="KW-0808">Transferase</keyword>
<feature type="active site" description="Nucleophile; methyl group acceptor" evidence="8">
    <location>
        <position position="136"/>
    </location>
</feature>
<dbReference type="CDD" id="cd06445">
    <property type="entry name" value="ATase"/>
    <property type="match status" value="1"/>
</dbReference>
<keyword evidence="5 8" id="KW-0227">DNA damage</keyword>
<dbReference type="SUPFAM" id="SSF53155">
    <property type="entry name" value="Methylated DNA-protein cysteine methyltransferase domain"/>
    <property type="match status" value="1"/>
</dbReference>
<evidence type="ECO:0000256" key="6">
    <source>
        <dbReference type="ARBA" id="ARBA00023204"/>
    </source>
</evidence>
<evidence type="ECO:0000256" key="8">
    <source>
        <dbReference type="HAMAP-Rule" id="MF_00772"/>
    </source>
</evidence>
<comment type="function">
    <text evidence="8">Involved in the cellular defense against the biological effects of O6-methylguanine (O6-MeG) and O4-methylthymine (O4-MeT) in DNA. Repairs the methylated nucleobase in DNA by stoichiometrically transferring the methyl group to a cysteine residue in the enzyme. This is a suicide reaction: the enzyme is irreversibly inactivated.</text>
</comment>
<keyword evidence="3 8" id="KW-0489">Methyltransferase</keyword>
<feature type="domain" description="Methylguanine DNA methyltransferase ribonuclease-like" evidence="11">
    <location>
        <begin position="8"/>
        <end position="80"/>
    </location>
</feature>
<dbReference type="GO" id="GO:0005737">
    <property type="term" value="C:cytoplasm"/>
    <property type="evidence" value="ECO:0007669"/>
    <property type="project" value="UniProtKB-SubCell"/>
</dbReference>
<dbReference type="RefSeq" id="WP_183987485.1">
    <property type="nucleotide sequence ID" value="NZ_JACHHG010000007.1"/>
</dbReference>
<evidence type="ECO:0000259" key="11">
    <source>
        <dbReference type="Pfam" id="PF02870"/>
    </source>
</evidence>
<evidence type="ECO:0000313" key="13">
    <source>
        <dbReference type="Proteomes" id="UP000569951"/>
    </source>
</evidence>
<organism evidence="12 13">
    <name type="scientific">Deinobacterium chartae</name>
    <dbReference type="NCBI Taxonomy" id="521158"/>
    <lineage>
        <taxon>Bacteria</taxon>
        <taxon>Thermotogati</taxon>
        <taxon>Deinococcota</taxon>
        <taxon>Deinococci</taxon>
        <taxon>Deinococcales</taxon>
        <taxon>Deinococcaceae</taxon>
        <taxon>Deinobacterium</taxon>
    </lineage>
</organism>
<evidence type="ECO:0000256" key="4">
    <source>
        <dbReference type="ARBA" id="ARBA00022679"/>
    </source>
</evidence>
<dbReference type="NCBIfam" id="TIGR00589">
    <property type="entry name" value="ogt"/>
    <property type="match status" value="1"/>
</dbReference>
<dbReference type="InterPro" id="IPR014048">
    <property type="entry name" value="MethylDNA_cys_MeTrfase_DNA-bd"/>
</dbReference>
<feature type="region of interest" description="Disordered" evidence="9">
    <location>
        <begin position="164"/>
        <end position="184"/>
    </location>
</feature>
<comment type="similarity">
    <text evidence="8">Belongs to the MGMT family.</text>
</comment>
<evidence type="ECO:0000256" key="7">
    <source>
        <dbReference type="ARBA" id="ARBA00049348"/>
    </source>
</evidence>
<dbReference type="Gene3D" id="1.10.10.10">
    <property type="entry name" value="Winged helix-like DNA-binding domain superfamily/Winged helix DNA-binding domain"/>
    <property type="match status" value="1"/>
</dbReference>
<keyword evidence="13" id="KW-1185">Reference proteome</keyword>
<dbReference type="Pfam" id="PF02870">
    <property type="entry name" value="Methyltransf_1N"/>
    <property type="match status" value="1"/>
</dbReference>
<dbReference type="EMBL" id="JACHHG010000007">
    <property type="protein sequence ID" value="MBB6098761.1"/>
    <property type="molecule type" value="Genomic_DNA"/>
</dbReference>
<comment type="miscellaneous">
    <text evidence="8">This enzyme catalyzes only one turnover and therefore is not strictly catalytic. According to one definition, an enzyme is a biocatalyst that acts repeatedly and over many reaction cycles.</text>
</comment>
<keyword evidence="6 8" id="KW-0234">DNA repair</keyword>
<feature type="domain" description="Methylated-DNA-[protein]-cysteine S-methyltransferase DNA binding" evidence="10">
    <location>
        <begin position="85"/>
        <end position="164"/>
    </location>
</feature>
<name>A0A841HYZ3_9DEIO</name>
<dbReference type="GO" id="GO:0003908">
    <property type="term" value="F:methylated-DNA-[protein]-cysteine S-methyltransferase activity"/>
    <property type="evidence" value="ECO:0007669"/>
    <property type="project" value="UniProtKB-UniRule"/>
</dbReference>
<dbReference type="Proteomes" id="UP000569951">
    <property type="component" value="Unassembled WGS sequence"/>
</dbReference>
<proteinExistence type="inferred from homology"/>
<dbReference type="SUPFAM" id="SSF46767">
    <property type="entry name" value="Methylated DNA-protein cysteine methyltransferase, C-terminal domain"/>
    <property type="match status" value="1"/>
</dbReference>
<evidence type="ECO:0000256" key="2">
    <source>
        <dbReference type="ARBA" id="ARBA00022490"/>
    </source>
</evidence>
<comment type="subcellular location">
    <subcellularLocation>
        <location evidence="8">Cytoplasm</location>
    </subcellularLocation>
</comment>
<keyword evidence="2 8" id="KW-0963">Cytoplasm</keyword>
<dbReference type="GO" id="GO:0032259">
    <property type="term" value="P:methylation"/>
    <property type="evidence" value="ECO:0007669"/>
    <property type="project" value="UniProtKB-KW"/>
</dbReference>
<comment type="catalytic activity">
    <reaction evidence="7 8">
        <text>a 6-O-methyl-2'-deoxyguanosine in DNA + L-cysteinyl-[protein] = S-methyl-L-cysteinyl-[protein] + a 2'-deoxyguanosine in DNA</text>
        <dbReference type="Rhea" id="RHEA:24000"/>
        <dbReference type="Rhea" id="RHEA-COMP:10131"/>
        <dbReference type="Rhea" id="RHEA-COMP:10132"/>
        <dbReference type="Rhea" id="RHEA-COMP:11367"/>
        <dbReference type="Rhea" id="RHEA-COMP:11368"/>
        <dbReference type="ChEBI" id="CHEBI:29950"/>
        <dbReference type="ChEBI" id="CHEBI:82612"/>
        <dbReference type="ChEBI" id="CHEBI:85445"/>
        <dbReference type="ChEBI" id="CHEBI:85448"/>
        <dbReference type="EC" id="2.1.1.63"/>
    </reaction>
</comment>
<dbReference type="HAMAP" id="MF_00772">
    <property type="entry name" value="OGT"/>
    <property type="match status" value="1"/>
</dbReference>
<evidence type="ECO:0000313" key="12">
    <source>
        <dbReference type="EMBL" id="MBB6098761.1"/>
    </source>
</evidence>
<dbReference type="InterPro" id="IPR001497">
    <property type="entry name" value="MethylDNA_cys_MeTrfase_AS"/>
</dbReference>
<dbReference type="AlphaFoldDB" id="A0A841HYZ3"/>
<dbReference type="InterPro" id="IPR036631">
    <property type="entry name" value="MGMT_N_sf"/>
</dbReference>
<dbReference type="PROSITE" id="PS00374">
    <property type="entry name" value="MGMT"/>
    <property type="match status" value="1"/>
</dbReference>
<protein>
    <recommendedName>
        <fullName evidence="8">Methylated-DNA--protein-cysteine methyltransferase</fullName>
        <ecNumber evidence="8">2.1.1.63</ecNumber>
    </recommendedName>
    <alternativeName>
        <fullName evidence="8">6-O-methylguanine-DNA methyltransferase</fullName>
        <shortName evidence="8">MGMT</shortName>
    </alternativeName>
    <alternativeName>
        <fullName evidence="8">O-6-methylguanine-DNA-alkyltransferase</fullName>
    </alternativeName>
</protein>
<dbReference type="InterPro" id="IPR036217">
    <property type="entry name" value="MethylDNA_cys_MeTrfase_DNAb"/>
</dbReference>
<evidence type="ECO:0000256" key="3">
    <source>
        <dbReference type="ARBA" id="ARBA00022603"/>
    </source>
</evidence>
<accession>A0A841HYZ3</accession>
<dbReference type="InterPro" id="IPR008332">
    <property type="entry name" value="MethylG_MeTrfase_N"/>
</dbReference>
<evidence type="ECO:0000256" key="1">
    <source>
        <dbReference type="ARBA" id="ARBA00001286"/>
    </source>
</evidence>
<dbReference type="InterPro" id="IPR023546">
    <property type="entry name" value="MGMT"/>
</dbReference>
<dbReference type="EC" id="2.1.1.63" evidence="8"/>
<evidence type="ECO:0000259" key="10">
    <source>
        <dbReference type="Pfam" id="PF01035"/>
    </source>
</evidence>
<dbReference type="FunFam" id="1.10.10.10:FF:000337">
    <property type="entry name" value="Methylated-DNA--protein-cysteine methyltransferase"/>
    <property type="match status" value="1"/>
</dbReference>
<dbReference type="InterPro" id="IPR036388">
    <property type="entry name" value="WH-like_DNA-bd_sf"/>
</dbReference>
<evidence type="ECO:0000256" key="9">
    <source>
        <dbReference type="SAM" id="MobiDB-lite"/>
    </source>
</evidence>
<evidence type="ECO:0000256" key="5">
    <source>
        <dbReference type="ARBA" id="ARBA00022763"/>
    </source>
</evidence>
<sequence>MTELLTDLVPSPVGRILIAVEEGRLVLVDFEGNDARIARLLRRRYGQWTFRPAPDPAGFSARFRAYLEGDLHALADLPVSTGGTAFQQTVWQTLRSIPAGQTVSYGELARRLGRPGAFRAVGAANGLNPISIALPCHRVIGADRSLTGFGGGLNRKAWLLQHERNASGQAEPSPDGDQPTLFGL</sequence>
<dbReference type="PANTHER" id="PTHR10815">
    <property type="entry name" value="METHYLATED-DNA--PROTEIN-CYSTEINE METHYLTRANSFERASE"/>
    <property type="match status" value="1"/>
</dbReference>